<dbReference type="PROSITE" id="PS50262">
    <property type="entry name" value="G_PROTEIN_RECEP_F1_2"/>
    <property type="match status" value="1"/>
</dbReference>
<evidence type="ECO:0000256" key="1">
    <source>
        <dbReference type="ARBA" id="ARBA00004370"/>
    </source>
</evidence>
<accession>A0A7R8H5L5</accession>
<dbReference type="PRINTS" id="PR00237">
    <property type="entry name" value="GPCRRHODOPSN"/>
</dbReference>
<evidence type="ECO:0000313" key="9">
    <source>
        <dbReference type="Proteomes" id="UP000675881"/>
    </source>
</evidence>
<dbReference type="InterPro" id="IPR000276">
    <property type="entry name" value="GPCR_Rhodpsn"/>
</dbReference>
<keyword evidence="3 6" id="KW-0812">Transmembrane</keyword>
<keyword evidence="4 6" id="KW-1133">Transmembrane helix</keyword>
<feature type="domain" description="G-protein coupled receptors family 1 profile" evidence="7">
    <location>
        <begin position="132"/>
        <end position="400"/>
    </location>
</feature>
<gene>
    <name evidence="8" type="ORF">LSAA_6277</name>
</gene>
<dbReference type="CDD" id="cd14978">
    <property type="entry name" value="7tmA_FMRFamide_R-like"/>
    <property type="match status" value="1"/>
</dbReference>
<proteinExistence type="inferred from homology"/>
<reference evidence="8" key="1">
    <citation type="submission" date="2021-02" db="EMBL/GenBank/DDBJ databases">
        <authorList>
            <person name="Bekaert M."/>
        </authorList>
    </citation>
    <scope>NUCLEOTIDE SEQUENCE</scope>
    <source>
        <strain evidence="8">IoA-00</strain>
    </source>
</reference>
<evidence type="ECO:0000313" key="8">
    <source>
        <dbReference type="EMBL" id="CAF2878540.1"/>
    </source>
</evidence>
<dbReference type="AlphaFoldDB" id="A0A7R8H5L5"/>
<dbReference type="PANTHER" id="PTHR46641">
    <property type="entry name" value="FMRFAMIDE RECEPTOR-RELATED"/>
    <property type="match status" value="1"/>
</dbReference>
<dbReference type="GO" id="GO:0004930">
    <property type="term" value="F:G protein-coupled receptor activity"/>
    <property type="evidence" value="ECO:0007669"/>
    <property type="project" value="InterPro"/>
</dbReference>
<evidence type="ECO:0000259" key="7">
    <source>
        <dbReference type="PROSITE" id="PS50262"/>
    </source>
</evidence>
<feature type="transmembrane region" description="Helical" evidence="6">
    <location>
        <begin position="275"/>
        <end position="298"/>
    </location>
</feature>
<comment type="subcellular location">
    <subcellularLocation>
        <location evidence="1">Membrane</location>
    </subcellularLocation>
</comment>
<dbReference type="Gene3D" id="1.20.1070.10">
    <property type="entry name" value="Rhodopsin 7-helix transmembrane proteins"/>
    <property type="match status" value="1"/>
</dbReference>
<dbReference type="Pfam" id="PF00001">
    <property type="entry name" value="7tm_1"/>
    <property type="match status" value="1"/>
</dbReference>
<organism evidence="8 9">
    <name type="scientific">Lepeophtheirus salmonis</name>
    <name type="common">Salmon louse</name>
    <name type="synonym">Caligus salmonis</name>
    <dbReference type="NCBI Taxonomy" id="72036"/>
    <lineage>
        <taxon>Eukaryota</taxon>
        <taxon>Metazoa</taxon>
        <taxon>Ecdysozoa</taxon>
        <taxon>Arthropoda</taxon>
        <taxon>Crustacea</taxon>
        <taxon>Multicrustacea</taxon>
        <taxon>Hexanauplia</taxon>
        <taxon>Copepoda</taxon>
        <taxon>Siphonostomatoida</taxon>
        <taxon>Caligidae</taxon>
        <taxon>Lepeophtheirus</taxon>
    </lineage>
</organism>
<feature type="transmembrane region" description="Helical" evidence="6">
    <location>
        <begin position="152"/>
        <end position="170"/>
    </location>
</feature>
<dbReference type="Proteomes" id="UP000675881">
    <property type="component" value="Chromosome 2"/>
</dbReference>
<dbReference type="InterPro" id="IPR017452">
    <property type="entry name" value="GPCR_Rhodpsn_7TM"/>
</dbReference>
<keyword evidence="9" id="KW-1185">Reference proteome</keyword>
<feature type="transmembrane region" description="Helical" evidence="6">
    <location>
        <begin position="230"/>
        <end position="248"/>
    </location>
</feature>
<dbReference type="EMBL" id="HG994581">
    <property type="protein sequence ID" value="CAF2878540.1"/>
    <property type="molecule type" value="Genomic_DNA"/>
</dbReference>
<feature type="transmembrane region" description="Helical" evidence="6">
    <location>
        <begin position="329"/>
        <end position="350"/>
    </location>
</feature>
<dbReference type="SUPFAM" id="SSF81321">
    <property type="entry name" value="Family A G protein-coupled receptor-like"/>
    <property type="match status" value="1"/>
</dbReference>
<dbReference type="InterPro" id="IPR052954">
    <property type="entry name" value="GPCR-Ligand_Int"/>
</dbReference>
<evidence type="ECO:0000256" key="3">
    <source>
        <dbReference type="ARBA" id="ARBA00022692"/>
    </source>
</evidence>
<feature type="transmembrane region" description="Helical" evidence="6">
    <location>
        <begin position="383"/>
        <end position="403"/>
    </location>
</feature>
<dbReference type="PANTHER" id="PTHR46641:SF2">
    <property type="entry name" value="FMRFAMIDE RECEPTOR"/>
    <property type="match status" value="1"/>
</dbReference>
<name>A0A7R8H5L5_LEPSM</name>
<protein>
    <submittedName>
        <fullName evidence="8">(salmon louse) hypothetical protein</fullName>
    </submittedName>
</protein>
<evidence type="ECO:0000256" key="4">
    <source>
        <dbReference type="ARBA" id="ARBA00022989"/>
    </source>
</evidence>
<dbReference type="OrthoDB" id="10011262at2759"/>
<dbReference type="GO" id="GO:0016020">
    <property type="term" value="C:membrane"/>
    <property type="evidence" value="ECO:0007669"/>
    <property type="project" value="UniProtKB-SubCell"/>
</dbReference>
<sequence length="605" mass="70089">MRANELRLSVIRAPGRFGIAIPWTNNPMNCRVLQLKKIIKKQERIKDLSTHESKSPSAMINNTFSEALNSTIDFPDEPAYFFPRNETLIALEKEKIEACGERINVSSSLITDFKFYGCGVTISILATAGTIGNILSFITIATLPKRNLFNKLLLTLTVFDTLFIVNGGIFMVQQAFQFNNSIYNMFFPWFIYPIAGIAMTGSTYTCIAIAFERFLGICYAHSDIPRHSRYYIIAITCISLIIDFPRFFEIGSTRVGEDGKVRFTYSELRKNELYLTFYILWFRLFSTAAVPFVLMLFFNYKILKHYRRNSFINNQNSNSFNNSNHEKSLYITFFCLTTTFLICHLPRVLLNIHELNKNHLQNYCKKVYDTNYNPPEWTYLSTFVEKILLIFNSSVNFIFYCLVGKRFRRHLLCLLLPKCCISRFFPSISSVMERESFMDSMRNYPLNHRHSSTRRGTMDYVISHPRGKQRTIIVDSIGDEEDERIIMEEEEEEEEEEEPGYRSKKKVEIVCEGNDEDAERLLDIRIQEKPEELGDKNIRSKSELFLYHDSNNCTNNNNSSCSSSLINNDCSQSLTSITKASVDNELLGIYDIRITIHRKQLGAAI</sequence>
<evidence type="ECO:0000256" key="6">
    <source>
        <dbReference type="SAM" id="Phobius"/>
    </source>
</evidence>
<keyword evidence="5 6" id="KW-0472">Membrane</keyword>
<feature type="transmembrane region" description="Helical" evidence="6">
    <location>
        <begin position="190"/>
        <end position="210"/>
    </location>
</feature>
<evidence type="ECO:0000256" key="2">
    <source>
        <dbReference type="ARBA" id="ARBA00010663"/>
    </source>
</evidence>
<comment type="similarity">
    <text evidence="2">Belongs to the G-protein coupled receptor 1 family.</text>
</comment>
<evidence type="ECO:0000256" key="5">
    <source>
        <dbReference type="ARBA" id="ARBA00023136"/>
    </source>
</evidence>
<feature type="transmembrane region" description="Helical" evidence="6">
    <location>
        <begin position="113"/>
        <end position="140"/>
    </location>
</feature>